<dbReference type="CDD" id="cd20309">
    <property type="entry name" value="cupin_EcSI"/>
    <property type="match status" value="1"/>
</dbReference>
<keyword evidence="4" id="KW-0413">Isomerase</keyword>
<comment type="catalytic activity">
    <reaction evidence="6">
        <text>D-lyxose = D-xylulose</text>
        <dbReference type="Rhea" id="RHEA:14201"/>
        <dbReference type="ChEBI" id="CHEBI:16789"/>
        <dbReference type="ChEBI" id="CHEBI:17140"/>
        <dbReference type="EC" id="5.3.1.15"/>
    </reaction>
</comment>
<comment type="cofactor">
    <cofactor evidence="1">
        <name>Mn(2+)</name>
        <dbReference type="ChEBI" id="CHEBI:29035"/>
    </cofactor>
</comment>
<dbReference type="EC" id="5.3.1.15" evidence="8"/>
<dbReference type="Gene3D" id="2.60.120.10">
    <property type="entry name" value="Jelly Rolls"/>
    <property type="match status" value="1"/>
</dbReference>
<keyword evidence="10" id="KW-1185">Reference proteome</keyword>
<reference evidence="9 10" key="1">
    <citation type="journal article" date="2021" name="MBio">
        <title>A New Model Trypanosomatid, Novymonas esmeraldas: Genomic Perception of Its 'Candidatus Pandoraea novymonadis' Endosymbiont.</title>
        <authorList>
            <person name="Zakharova A."/>
            <person name="Saura A."/>
            <person name="Butenko A."/>
            <person name="Podesvova L."/>
            <person name="Warmusova S."/>
            <person name="Kostygov A.Y."/>
            <person name="Nenarokova A."/>
            <person name="Lukes J."/>
            <person name="Opperdoes F.R."/>
            <person name="Yurchenko V."/>
        </authorList>
    </citation>
    <scope>NUCLEOTIDE SEQUENCE [LARGE SCALE GENOMIC DNA]</scope>
    <source>
        <strain evidence="9 10">E262AT.01</strain>
    </source>
</reference>
<evidence type="ECO:0000256" key="4">
    <source>
        <dbReference type="ARBA" id="ARBA00023235"/>
    </source>
</evidence>
<sequence>MKRSEINQAIRDAESFIAEHRFSLPPFAGWTPAQWKAKGRECDEIRDNMLGWDITDFGRGNFRECGLTLLTIRNGNQRKADTYPKPYAEKLLIVEEGQSCPYHFHWKKMEDLINRGGGVLLVQLYNSLPGSEEIDTKSDVHVHCDGEKKTFPAGHVLELKPGESITMTPGLYHELRAKTGTGRVLIGEVSQCNDDNSDNRFAAKVGRFPKIIEDVEPYRLLCNEYPPAANVSKL</sequence>
<evidence type="ECO:0000256" key="3">
    <source>
        <dbReference type="ARBA" id="ARBA00023211"/>
    </source>
</evidence>
<accession>A0AAW0F330</accession>
<evidence type="ECO:0000313" key="9">
    <source>
        <dbReference type="EMBL" id="KAK7199602.1"/>
    </source>
</evidence>
<dbReference type="InterPro" id="IPR010864">
    <property type="entry name" value="D-lyxose_isomer"/>
</dbReference>
<dbReference type="GO" id="GO:0046872">
    <property type="term" value="F:metal ion binding"/>
    <property type="evidence" value="ECO:0007669"/>
    <property type="project" value="UniProtKB-KW"/>
</dbReference>
<evidence type="ECO:0000313" key="10">
    <source>
        <dbReference type="Proteomes" id="UP001430356"/>
    </source>
</evidence>
<dbReference type="SUPFAM" id="SSF51182">
    <property type="entry name" value="RmlC-like cupins"/>
    <property type="match status" value="1"/>
</dbReference>
<evidence type="ECO:0000256" key="7">
    <source>
        <dbReference type="ARBA" id="ARBA00044951"/>
    </source>
</evidence>
<keyword evidence="5" id="KW-0119">Carbohydrate metabolism</keyword>
<proteinExistence type="inferred from homology"/>
<dbReference type="Proteomes" id="UP001430356">
    <property type="component" value="Unassembled WGS sequence"/>
</dbReference>
<evidence type="ECO:0000256" key="8">
    <source>
        <dbReference type="ARBA" id="ARBA00044972"/>
    </source>
</evidence>
<dbReference type="EMBL" id="JAECZO010000001">
    <property type="protein sequence ID" value="KAK7199602.1"/>
    <property type="molecule type" value="Genomic_DNA"/>
</dbReference>
<dbReference type="AlphaFoldDB" id="A0AAW0F330"/>
<gene>
    <name evidence="9" type="ORF">NESM_000005300</name>
</gene>
<dbReference type="InterPro" id="IPR014710">
    <property type="entry name" value="RmlC-like_jellyroll"/>
</dbReference>
<evidence type="ECO:0000256" key="6">
    <source>
        <dbReference type="ARBA" id="ARBA00044907"/>
    </source>
</evidence>
<name>A0AAW0F330_9TRYP</name>
<keyword evidence="2" id="KW-0479">Metal-binding</keyword>
<protein>
    <recommendedName>
        <fullName evidence="8">D-lyxose ketol-isomerase</fullName>
        <ecNumber evidence="8">5.3.1.15</ecNumber>
    </recommendedName>
</protein>
<evidence type="ECO:0000256" key="2">
    <source>
        <dbReference type="ARBA" id="ARBA00022723"/>
    </source>
</evidence>
<comment type="caution">
    <text evidence="9">The sequence shown here is derived from an EMBL/GenBank/DDBJ whole genome shotgun (WGS) entry which is preliminary data.</text>
</comment>
<dbReference type="GO" id="GO:0016853">
    <property type="term" value="F:isomerase activity"/>
    <property type="evidence" value="ECO:0007669"/>
    <property type="project" value="UniProtKB-KW"/>
</dbReference>
<evidence type="ECO:0000256" key="1">
    <source>
        <dbReference type="ARBA" id="ARBA00001936"/>
    </source>
</evidence>
<keyword evidence="3" id="KW-0464">Manganese</keyword>
<dbReference type="InterPro" id="IPR011051">
    <property type="entry name" value="RmlC_Cupin_sf"/>
</dbReference>
<organism evidence="9 10">
    <name type="scientific">Novymonas esmeraldas</name>
    <dbReference type="NCBI Taxonomy" id="1808958"/>
    <lineage>
        <taxon>Eukaryota</taxon>
        <taxon>Discoba</taxon>
        <taxon>Euglenozoa</taxon>
        <taxon>Kinetoplastea</taxon>
        <taxon>Metakinetoplastina</taxon>
        <taxon>Trypanosomatida</taxon>
        <taxon>Trypanosomatidae</taxon>
        <taxon>Novymonas</taxon>
    </lineage>
</organism>
<evidence type="ECO:0000256" key="5">
    <source>
        <dbReference type="ARBA" id="ARBA00023277"/>
    </source>
</evidence>
<dbReference type="Pfam" id="PF07385">
    <property type="entry name" value="Lyx_isomer"/>
    <property type="match status" value="1"/>
</dbReference>
<dbReference type="InterPro" id="IPR047581">
    <property type="entry name" value="EcSI_cupin"/>
</dbReference>
<comment type="similarity">
    <text evidence="7">Belongs to the D-lyxose ketol-isomerase family.</text>
</comment>